<reference evidence="1 2" key="1">
    <citation type="submission" date="2024-09" db="EMBL/GenBank/DDBJ databases">
        <title>Genomes of Rahnella.</title>
        <authorList>
            <person name="Mnguni F.C."/>
            <person name="Shin G.Y."/>
            <person name="Coutinho T."/>
        </authorList>
    </citation>
    <scope>NUCLEOTIDE SEQUENCE [LARGE SCALE GENOMIC DNA]</scope>
    <source>
        <strain evidence="1 2">20WA0057</strain>
    </source>
</reference>
<proteinExistence type="predicted"/>
<dbReference type="RefSeq" id="WP_222940662.1">
    <property type="nucleotide sequence ID" value="NZ_JAFMPA010000078.1"/>
</dbReference>
<sequence length="104" mass="11767">MPGEQTQEPVTRGTDYHFVQVLYAGEAFFFAILANKPAHAKDNFVTPVTFFLKLTVLRYNSPVIPFTTLIYSLCSLKLLPVKVDNSNRRKVNKVARIPPITDLL</sequence>
<comment type="caution">
    <text evidence="1">The sequence shown here is derived from an EMBL/GenBank/DDBJ whole genome shotgun (WGS) entry which is preliminary data.</text>
</comment>
<dbReference type="Proteomes" id="UP001598201">
    <property type="component" value="Unassembled WGS sequence"/>
</dbReference>
<dbReference type="EMBL" id="JBHUCJ010000071">
    <property type="protein sequence ID" value="MFD3226067.1"/>
    <property type="molecule type" value="Genomic_DNA"/>
</dbReference>
<accession>A0ABW6CDU5</accession>
<evidence type="ECO:0000313" key="2">
    <source>
        <dbReference type="Proteomes" id="UP001598201"/>
    </source>
</evidence>
<organism evidence="1 2">
    <name type="scientific">Rahnella sp. (strain Y9602)</name>
    <dbReference type="NCBI Taxonomy" id="2703885"/>
    <lineage>
        <taxon>Bacteria</taxon>
        <taxon>Pseudomonadati</taxon>
        <taxon>Pseudomonadota</taxon>
        <taxon>Gammaproteobacteria</taxon>
        <taxon>Enterobacterales</taxon>
        <taxon>Yersiniaceae</taxon>
        <taxon>Rahnella</taxon>
    </lineage>
</organism>
<keyword evidence="2" id="KW-1185">Reference proteome</keyword>
<gene>
    <name evidence="1" type="ORF">ACFPK4_21180</name>
</gene>
<evidence type="ECO:0000313" key="1">
    <source>
        <dbReference type="EMBL" id="MFD3226067.1"/>
    </source>
</evidence>
<name>A0ABW6CDU5_RAHSY</name>
<protein>
    <submittedName>
        <fullName evidence="1">Uncharacterized protein</fullName>
    </submittedName>
</protein>